<dbReference type="EC" id="3.1.3.48" evidence="2"/>
<protein>
    <recommendedName>
        <fullName evidence="2">protein-tyrosine-phosphatase</fullName>
        <ecNumber evidence="2">3.1.3.48</ecNumber>
    </recommendedName>
</protein>
<dbReference type="PANTHER" id="PTHR39181:SF1">
    <property type="entry name" value="TYROSINE-PROTEIN PHOSPHATASE YWQE"/>
    <property type="match status" value="1"/>
</dbReference>
<evidence type="ECO:0000256" key="4">
    <source>
        <dbReference type="ARBA" id="ARBA00022912"/>
    </source>
</evidence>
<accession>A0ABV1D4T3</accession>
<dbReference type="RefSeq" id="WP_349118171.1">
    <property type="nucleotide sequence ID" value="NZ_JBBMFM010000031.1"/>
</dbReference>
<sequence length="143" mass="16550">MTGMIDIHTHILPSIDDGARDWDESRRMLEMAYSQGIRHIVATPHYSRRGLRPEIYELSARLSEEAQKIASDFKTGLGQETYYHEGLVENLKQGQALTLAGTRYVLVEFDPQEAYHSLYQAVRKMTMARYIPVIAHVERYFCQ</sequence>
<comment type="caution">
    <text evidence="6">The sequence shown here is derived from an EMBL/GenBank/DDBJ whole genome shotgun (WGS) entry which is preliminary data.</text>
</comment>
<dbReference type="Gene3D" id="3.20.20.140">
    <property type="entry name" value="Metal-dependent hydrolases"/>
    <property type="match status" value="1"/>
</dbReference>
<evidence type="ECO:0000256" key="2">
    <source>
        <dbReference type="ARBA" id="ARBA00013064"/>
    </source>
</evidence>
<dbReference type="GO" id="GO:0004725">
    <property type="term" value="F:protein tyrosine phosphatase activity"/>
    <property type="evidence" value="ECO:0007669"/>
    <property type="project" value="UniProtKB-EC"/>
</dbReference>
<keyword evidence="3 6" id="KW-0378">Hydrolase</keyword>
<dbReference type="InterPro" id="IPR016195">
    <property type="entry name" value="Pol/histidinol_Pase-like"/>
</dbReference>
<dbReference type="Proteomes" id="UP001454086">
    <property type="component" value="Unassembled WGS sequence"/>
</dbReference>
<keyword evidence="4" id="KW-0904">Protein phosphatase</keyword>
<dbReference type="PANTHER" id="PTHR39181">
    <property type="entry name" value="TYROSINE-PROTEIN PHOSPHATASE YWQE"/>
    <property type="match status" value="1"/>
</dbReference>
<evidence type="ECO:0000256" key="3">
    <source>
        <dbReference type="ARBA" id="ARBA00022801"/>
    </source>
</evidence>
<organism evidence="6 7">
    <name type="scientific">Enterocloster hominis</name>
    <name type="common">ex Hitch et al. 2024</name>
    <dbReference type="NCBI Taxonomy" id="1917870"/>
    <lineage>
        <taxon>Bacteria</taxon>
        <taxon>Bacillati</taxon>
        <taxon>Bacillota</taxon>
        <taxon>Clostridia</taxon>
        <taxon>Lachnospirales</taxon>
        <taxon>Lachnospiraceae</taxon>
        <taxon>Enterocloster</taxon>
    </lineage>
</organism>
<reference evidence="6 7" key="1">
    <citation type="submission" date="2024-03" db="EMBL/GenBank/DDBJ databases">
        <title>Human intestinal bacterial collection.</title>
        <authorList>
            <person name="Pauvert C."/>
            <person name="Hitch T.C.A."/>
            <person name="Clavel T."/>
        </authorList>
    </citation>
    <scope>NUCLEOTIDE SEQUENCE [LARGE SCALE GENOMIC DNA]</scope>
    <source>
        <strain evidence="6 7">CLA-SR-H021</strain>
    </source>
</reference>
<gene>
    <name evidence="6" type="ORF">WMQ36_10525</name>
</gene>
<evidence type="ECO:0000313" key="6">
    <source>
        <dbReference type="EMBL" id="MEQ2425408.1"/>
    </source>
</evidence>
<feature type="non-terminal residue" evidence="6">
    <location>
        <position position="143"/>
    </location>
</feature>
<evidence type="ECO:0000256" key="5">
    <source>
        <dbReference type="ARBA" id="ARBA00051722"/>
    </source>
</evidence>
<dbReference type="SUPFAM" id="SSF89550">
    <property type="entry name" value="PHP domain-like"/>
    <property type="match status" value="1"/>
</dbReference>
<evidence type="ECO:0000256" key="1">
    <source>
        <dbReference type="ARBA" id="ARBA00005750"/>
    </source>
</evidence>
<comment type="similarity">
    <text evidence="1">Belongs to the metallo-dependent hydrolases superfamily. CpsB/CapC family.</text>
</comment>
<name>A0ABV1D4T3_9FIRM</name>
<proteinExistence type="inferred from homology"/>
<keyword evidence="7" id="KW-1185">Reference proteome</keyword>
<evidence type="ECO:0000313" key="7">
    <source>
        <dbReference type="Proteomes" id="UP001454086"/>
    </source>
</evidence>
<dbReference type="EMBL" id="JBBMFM010000031">
    <property type="protein sequence ID" value="MEQ2425408.1"/>
    <property type="molecule type" value="Genomic_DNA"/>
</dbReference>
<dbReference type="InterPro" id="IPR016667">
    <property type="entry name" value="Caps_polysacc_synth_CpsB/CapC"/>
</dbReference>
<dbReference type="Pfam" id="PF19567">
    <property type="entry name" value="CpsB_CapC"/>
    <property type="match status" value="1"/>
</dbReference>
<comment type="catalytic activity">
    <reaction evidence="5">
        <text>O-phospho-L-tyrosyl-[protein] + H2O = L-tyrosyl-[protein] + phosphate</text>
        <dbReference type="Rhea" id="RHEA:10684"/>
        <dbReference type="Rhea" id="RHEA-COMP:10136"/>
        <dbReference type="Rhea" id="RHEA-COMP:20101"/>
        <dbReference type="ChEBI" id="CHEBI:15377"/>
        <dbReference type="ChEBI" id="CHEBI:43474"/>
        <dbReference type="ChEBI" id="CHEBI:46858"/>
        <dbReference type="ChEBI" id="CHEBI:61978"/>
        <dbReference type="EC" id="3.1.3.48"/>
    </reaction>
</comment>